<dbReference type="InterPro" id="IPR000055">
    <property type="entry name" value="Restrct_endonuc_typeI_TRD"/>
</dbReference>
<keyword evidence="5" id="KW-0378">Hydrolase</keyword>
<dbReference type="CDD" id="cd17282">
    <property type="entry name" value="RMtype1_S_Eco16444ORF1681_TRD1-CR1_like"/>
    <property type="match status" value="1"/>
</dbReference>
<feature type="domain" description="Type I restriction modification DNA specificity" evidence="4">
    <location>
        <begin position="8"/>
        <end position="186"/>
    </location>
</feature>
<dbReference type="SUPFAM" id="SSF116734">
    <property type="entry name" value="DNA methylase specificity domain"/>
    <property type="match status" value="2"/>
</dbReference>
<dbReference type="InterPro" id="IPR044946">
    <property type="entry name" value="Restrct_endonuc_typeI_TRD_sf"/>
</dbReference>
<dbReference type="CDD" id="cd17501">
    <property type="entry name" value="RMtype1_S_Vch69ORF1407P_TRD2-CR2_like"/>
    <property type="match status" value="1"/>
</dbReference>
<evidence type="ECO:0000256" key="1">
    <source>
        <dbReference type="ARBA" id="ARBA00010923"/>
    </source>
</evidence>
<keyword evidence="2" id="KW-0680">Restriction system</keyword>
<proteinExistence type="inferred from homology"/>
<feature type="domain" description="Type I restriction modification DNA specificity" evidence="4">
    <location>
        <begin position="299"/>
        <end position="446"/>
    </location>
</feature>
<reference evidence="5 6" key="1">
    <citation type="submission" date="2021-03" db="EMBL/GenBank/DDBJ databases">
        <title>Novel species identification of genus Shewanella.</title>
        <authorList>
            <person name="Liu G."/>
            <person name="Zhang Q."/>
        </authorList>
    </citation>
    <scope>NUCLEOTIDE SEQUENCE [LARGE SCALE GENOMIC DNA]</scope>
    <source>
        <strain evidence="5 6">FJAT-53726</strain>
    </source>
</reference>
<sequence>MSFDIPAPKGWTLVKLSDLGEVNRGRSRHRPRYAEHLYGGQYPFIQTGDVKASGGRITEFTQTYSEAGLAQSRLWPTGTLCITIAANIAETGILSFPACFPDSVIGFIADESKCNVYFVEYMFRLLRARIQAQATGSVQDNINLQTLDRIQFPIPSLEEQNRIVGILNAFDGKLLINTQTNQTLEQMAQALFKSWFVDFDPVIDNALDSGFFDQLAAGDGIPEPLAARVAVRRAVREGMRQALRQAMTEGAPAATGAAAAAGEPTAINASFSASPSLPADIRALFPSSFVEHPELGWIPEGWECVEVKDLCKKVQNGGTPKRNEPTFWEGGDIPWLTSGEVRQGLIVAVDNTITEKGLQSSSAKWLPADVTLIALYGATAGEVAFSSIPLTTNQAVCALIPDLNMRFFNYLAMKNKVAELAGLAVGSAQQNISKGLVESTQVIRPSDSVLEKFDVTLQPIFSYWQANIKQAQSLANLRDTLLPKLLSGELTLAEAGPEAD</sequence>
<dbReference type="Proteomes" id="UP000663281">
    <property type="component" value="Chromosome"/>
</dbReference>
<keyword evidence="5" id="KW-0255">Endonuclease</keyword>
<evidence type="ECO:0000313" key="6">
    <source>
        <dbReference type="Proteomes" id="UP000663281"/>
    </source>
</evidence>
<keyword evidence="3" id="KW-0238">DNA-binding</keyword>
<dbReference type="PANTHER" id="PTHR30408">
    <property type="entry name" value="TYPE-1 RESTRICTION ENZYME ECOKI SPECIFICITY PROTEIN"/>
    <property type="match status" value="1"/>
</dbReference>
<dbReference type="AlphaFoldDB" id="A0A975AJC3"/>
<dbReference type="EMBL" id="CP071504">
    <property type="protein sequence ID" value="QSX28576.1"/>
    <property type="molecule type" value="Genomic_DNA"/>
</dbReference>
<dbReference type="REBASE" id="483864">
    <property type="entry name" value="S.Ssp53726ORF9705P"/>
</dbReference>
<dbReference type="RefSeq" id="WP_207323981.1">
    <property type="nucleotide sequence ID" value="NZ_CP071504.1"/>
</dbReference>
<dbReference type="GO" id="GO:0004519">
    <property type="term" value="F:endonuclease activity"/>
    <property type="evidence" value="ECO:0007669"/>
    <property type="project" value="UniProtKB-KW"/>
</dbReference>
<dbReference type="KEGG" id="scyp:JYB88_09700"/>
<gene>
    <name evidence="5" type="ORF">JYB88_09700</name>
</gene>
<dbReference type="PANTHER" id="PTHR30408:SF13">
    <property type="entry name" value="TYPE I RESTRICTION ENZYME HINDI SPECIFICITY SUBUNIT"/>
    <property type="match status" value="1"/>
</dbReference>
<keyword evidence="6" id="KW-1185">Reference proteome</keyword>
<evidence type="ECO:0000313" key="5">
    <source>
        <dbReference type="EMBL" id="QSX28576.1"/>
    </source>
</evidence>
<dbReference type="GO" id="GO:0003677">
    <property type="term" value="F:DNA binding"/>
    <property type="evidence" value="ECO:0007669"/>
    <property type="project" value="UniProtKB-KW"/>
</dbReference>
<evidence type="ECO:0000259" key="4">
    <source>
        <dbReference type="Pfam" id="PF01420"/>
    </source>
</evidence>
<comment type="similarity">
    <text evidence="1">Belongs to the type-I restriction system S methylase family.</text>
</comment>
<dbReference type="InterPro" id="IPR052021">
    <property type="entry name" value="Type-I_RS_S_subunit"/>
</dbReference>
<evidence type="ECO:0000256" key="3">
    <source>
        <dbReference type="ARBA" id="ARBA00023125"/>
    </source>
</evidence>
<dbReference type="Gene3D" id="3.90.220.20">
    <property type="entry name" value="DNA methylase specificity domains"/>
    <property type="match status" value="2"/>
</dbReference>
<dbReference type="GO" id="GO:0009307">
    <property type="term" value="P:DNA restriction-modification system"/>
    <property type="evidence" value="ECO:0007669"/>
    <property type="project" value="UniProtKB-KW"/>
</dbReference>
<name>A0A975AJC3_9GAMM</name>
<keyword evidence="5" id="KW-0540">Nuclease</keyword>
<dbReference type="Pfam" id="PF01420">
    <property type="entry name" value="Methylase_S"/>
    <property type="match status" value="2"/>
</dbReference>
<organism evidence="5 6">
    <name type="scientific">Shewanella cyperi</name>
    <dbReference type="NCBI Taxonomy" id="2814292"/>
    <lineage>
        <taxon>Bacteria</taxon>
        <taxon>Pseudomonadati</taxon>
        <taxon>Pseudomonadota</taxon>
        <taxon>Gammaproteobacteria</taxon>
        <taxon>Alteromonadales</taxon>
        <taxon>Shewanellaceae</taxon>
        <taxon>Shewanella</taxon>
    </lineage>
</organism>
<evidence type="ECO:0000256" key="2">
    <source>
        <dbReference type="ARBA" id="ARBA00022747"/>
    </source>
</evidence>
<accession>A0A975AJC3</accession>
<protein>
    <submittedName>
        <fullName evidence="5">Restriction endonuclease subunit S</fullName>
    </submittedName>
</protein>